<gene>
    <name evidence="2" type="ORF">MCHLO_04807</name>
</gene>
<dbReference type="SUPFAM" id="SSF52047">
    <property type="entry name" value="RNI-like"/>
    <property type="match status" value="1"/>
</dbReference>
<dbReference type="EMBL" id="DF843379">
    <property type="protein sequence ID" value="GAT47346.1"/>
    <property type="molecule type" value="Genomic_DNA"/>
</dbReference>
<protein>
    <recommendedName>
        <fullName evidence="1">F-box domain-containing protein</fullName>
    </recommendedName>
</protein>
<sequence>METTAFSSPSHVADAQRLIESEIQGHHESIRALKSQRNSLSMINRLPPEVLSRVFMFCIAPPSMRWIAQISHVSRHWRTIAISCPNLWNHPRFSYSRCSSQRAMEMVKRSKNVPLVLRGNLSDMHWESQQTLKKLVLEHIGKVAVLDVSSISAEFLQNLAKRTESAPYLHTLHLRAGLDYQTYSQSQYELPSTFLSGYAPHLESLSLENMHLSLDSTLLGSSLVHLELKNVHLDHSSLIALASALARTPLLERLELLGRFNGDPSNNRYTSRRIPLAKLQYLHLRNASGPQLGILTLLERLSIRHGARWKLRCSCEDNDVPLLSSLLENLPVVVPIRSLSIASYNGILTVIPDFDVPTQTADRVFELQLLKVAPHWKPEFIMLVCRSIPLQSLAYLRLSGSLSTKACVRAFGDLPSLRTIEAYDQSVAELIAALDEDVILDGTKQFPQLPAVRLDAGRRTSLRRPKPEVLIGGLFFPVLKSLSVEGADFSEQPSLDMLLTSLMARCNRSQELEQFKIQGCWGLSTDDVMELEKIVVDVQWDGSQRGPRCGCGGYHLY</sequence>
<evidence type="ECO:0000313" key="3">
    <source>
        <dbReference type="Proteomes" id="UP000815677"/>
    </source>
</evidence>
<dbReference type="Pfam" id="PF12937">
    <property type="entry name" value="F-box-like"/>
    <property type="match status" value="1"/>
</dbReference>
<organism evidence="2 3">
    <name type="scientific">Mycena chlorophos</name>
    <name type="common">Agaric fungus</name>
    <name type="synonym">Agaricus chlorophos</name>
    <dbReference type="NCBI Taxonomy" id="658473"/>
    <lineage>
        <taxon>Eukaryota</taxon>
        <taxon>Fungi</taxon>
        <taxon>Dikarya</taxon>
        <taxon>Basidiomycota</taxon>
        <taxon>Agaricomycotina</taxon>
        <taxon>Agaricomycetes</taxon>
        <taxon>Agaricomycetidae</taxon>
        <taxon>Agaricales</taxon>
        <taxon>Marasmiineae</taxon>
        <taxon>Mycenaceae</taxon>
        <taxon>Mycena</taxon>
    </lineage>
</organism>
<proteinExistence type="predicted"/>
<dbReference type="SUPFAM" id="SSF81383">
    <property type="entry name" value="F-box domain"/>
    <property type="match status" value="1"/>
</dbReference>
<evidence type="ECO:0000259" key="1">
    <source>
        <dbReference type="Pfam" id="PF12937"/>
    </source>
</evidence>
<dbReference type="Gene3D" id="1.20.1280.50">
    <property type="match status" value="1"/>
</dbReference>
<dbReference type="Proteomes" id="UP000815677">
    <property type="component" value="Unassembled WGS sequence"/>
</dbReference>
<evidence type="ECO:0000313" key="2">
    <source>
        <dbReference type="EMBL" id="GAT47346.1"/>
    </source>
</evidence>
<keyword evidence="3" id="KW-1185">Reference proteome</keyword>
<feature type="domain" description="F-box" evidence="1">
    <location>
        <begin position="43"/>
        <end position="93"/>
    </location>
</feature>
<dbReference type="InterPro" id="IPR001810">
    <property type="entry name" value="F-box_dom"/>
</dbReference>
<dbReference type="InterPro" id="IPR032675">
    <property type="entry name" value="LRR_dom_sf"/>
</dbReference>
<accession>A0ABQ0L890</accession>
<dbReference type="InterPro" id="IPR036047">
    <property type="entry name" value="F-box-like_dom_sf"/>
</dbReference>
<dbReference type="Gene3D" id="3.80.10.10">
    <property type="entry name" value="Ribonuclease Inhibitor"/>
    <property type="match status" value="1"/>
</dbReference>
<name>A0ABQ0L890_MYCCL</name>
<reference evidence="2" key="1">
    <citation type="submission" date="2014-09" db="EMBL/GenBank/DDBJ databases">
        <title>Genome sequence of the luminous mushroom Mycena chlorophos for searching fungal bioluminescence genes.</title>
        <authorList>
            <person name="Tanaka Y."/>
            <person name="Kasuga D."/>
            <person name="Oba Y."/>
            <person name="Hase S."/>
            <person name="Sato K."/>
            <person name="Oba Y."/>
            <person name="Sakakibara Y."/>
        </authorList>
    </citation>
    <scope>NUCLEOTIDE SEQUENCE</scope>
</reference>